<dbReference type="InParanoid" id="A0A1B7N5J7"/>
<dbReference type="Proteomes" id="UP000092154">
    <property type="component" value="Unassembled WGS sequence"/>
</dbReference>
<evidence type="ECO:0000313" key="2">
    <source>
        <dbReference type="EMBL" id="OAX40120.1"/>
    </source>
</evidence>
<feature type="transmembrane region" description="Helical" evidence="1">
    <location>
        <begin position="205"/>
        <end position="228"/>
    </location>
</feature>
<feature type="transmembrane region" description="Helical" evidence="1">
    <location>
        <begin position="160"/>
        <end position="185"/>
    </location>
</feature>
<gene>
    <name evidence="2" type="ORF">K503DRAFT_855552</name>
</gene>
<keyword evidence="3" id="KW-1185">Reference proteome</keyword>
<dbReference type="AlphaFoldDB" id="A0A1B7N5J7"/>
<feature type="transmembrane region" description="Helical" evidence="1">
    <location>
        <begin position="459"/>
        <end position="479"/>
    </location>
</feature>
<dbReference type="STRING" id="1314800.A0A1B7N5J7"/>
<feature type="transmembrane region" description="Helical" evidence="1">
    <location>
        <begin position="56"/>
        <end position="84"/>
    </location>
</feature>
<keyword evidence="1" id="KW-0472">Membrane</keyword>
<protein>
    <submittedName>
        <fullName evidence="2">Uncharacterized protein</fullName>
    </submittedName>
</protein>
<evidence type="ECO:0000313" key="3">
    <source>
        <dbReference type="Proteomes" id="UP000092154"/>
    </source>
</evidence>
<feature type="transmembrane region" description="Helical" evidence="1">
    <location>
        <begin position="346"/>
        <end position="369"/>
    </location>
</feature>
<feature type="transmembrane region" description="Helical" evidence="1">
    <location>
        <begin position="104"/>
        <end position="128"/>
    </location>
</feature>
<keyword evidence="1" id="KW-0812">Transmembrane</keyword>
<keyword evidence="1" id="KW-1133">Transmembrane helix</keyword>
<reference evidence="2 3" key="1">
    <citation type="submission" date="2016-06" db="EMBL/GenBank/DDBJ databases">
        <title>Comparative genomics of the ectomycorrhizal sister species Rhizopogon vinicolor and Rhizopogon vesiculosus (Basidiomycota: Boletales) reveals a divergence of the mating type B locus.</title>
        <authorList>
            <consortium name="DOE Joint Genome Institute"/>
            <person name="Mujic A.B."/>
            <person name="Kuo A."/>
            <person name="Tritt A."/>
            <person name="Lipzen A."/>
            <person name="Chen C."/>
            <person name="Johnson J."/>
            <person name="Sharma A."/>
            <person name="Barry K."/>
            <person name="Grigoriev I.V."/>
            <person name="Spatafora J.W."/>
        </authorList>
    </citation>
    <scope>NUCLEOTIDE SEQUENCE [LARGE SCALE GENOMIC DNA]</scope>
    <source>
        <strain evidence="2 3">AM-OR11-026</strain>
    </source>
</reference>
<name>A0A1B7N5J7_9AGAM</name>
<sequence>MLCLSRRYLYYWHPSSLTYATIQNPEDDFDSITSEEKSTAETRPDLYDCSLTSRRYALAGVACSTVFSISCIIAGIVIMSTSFGDNGAVIVHVPSSYSNLRTEMLALALNLIVTLCTESIGLVHSISLRSALASKSRLRFNTNLRLLTAARGWRNPNGTLFNGIMAVLLILSYTSASLVLFSMVLGDYDNTPQASIVDPIAIAGLPLLLLGVALFLQVVIALSGMLAVRILTWSSSPLDVTAALVHHMQLTPVPLRCMHCVSDVNVHRGPAKPLEVQPSAWHSHPSIRKVILSLWGLVVACAGWGALTTILWYINSLQFETDIGVKMELWWSFLPNPITNFGNISWNFPLAGVVTVQWWILLFTVVALVQGPLTLGLHCSELVANVIRDERCWRRATGRNELRMTTNPLKSFFTDPLSLVIFVTKSVLHWMFGLAYSVSLVSYYNDIFQARVAMSLDQIWNLCIALLIFACFFTVVALYRPRGPQPAAYGHLQTLANLVDEWSPVMWWGHKEDGIPYCHAGTSDHLVPPVKMDCIYAGSSVATSGPIHPSRD</sequence>
<dbReference type="EMBL" id="KV448223">
    <property type="protein sequence ID" value="OAX40120.1"/>
    <property type="molecule type" value="Genomic_DNA"/>
</dbReference>
<feature type="transmembrane region" description="Helical" evidence="1">
    <location>
        <begin position="417"/>
        <end position="439"/>
    </location>
</feature>
<evidence type="ECO:0000256" key="1">
    <source>
        <dbReference type="SAM" id="Phobius"/>
    </source>
</evidence>
<accession>A0A1B7N5J7</accession>
<feature type="transmembrane region" description="Helical" evidence="1">
    <location>
        <begin position="290"/>
        <end position="314"/>
    </location>
</feature>
<proteinExistence type="predicted"/>
<dbReference type="OrthoDB" id="2688021at2759"/>
<organism evidence="2 3">
    <name type="scientific">Rhizopogon vinicolor AM-OR11-026</name>
    <dbReference type="NCBI Taxonomy" id="1314800"/>
    <lineage>
        <taxon>Eukaryota</taxon>
        <taxon>Fungi</taxon>
        <taxon>Dikarya</taxon>
        <taxon>Basidiomycota</taxon>
        <taxon>Agaricomycotina</taxon>
        <taxon>Agaricomycetes</taxon>
        <taxon>Agaricomycetidae</taxon>
        <taxon>Boletales</taxon>
        <taxon>Suillineae</taxon>
        <taxon>Rhizopogonaceae</taxon>
        <taxon>Rhizopogon</taxon>
    </lineage>
</organism>